<evidence type="ECO:0000313" key="3">
    <source>
        <dbReference type="Proteomes" id="UP000326939"/>
    </source>
</evidence>
<keyword evidence="3" id="KW-1185">Reference proteome</keyword>
<dbReference type="Proteomes" id="UP000326939">
    <property type="component" value="Chromosome 7"/>
</dbReference>
<dbReference type="SUPFAM" id="SSF52047">
    <property type="entry name" value="RNI-like"/>
    <property type="match status" value="1"/>
</dbReference>
<dbReference type="InterPro" id="IPR032675">
    <property type="entry name" value="LRR_dom_sf"/>
</dbReference>
<sequence length="365" mass="41498">MQHDLLRELAIRQSDLEPIEGRKRLILEISANNVPAWLMEQNQPSISCRLMSISTAPEGIGGIVRLLHLLLICSFASYESGKNFADEKFSSCWFFIQAPEVEVLVLNFRSKNHTLPEFIKKMEKLKVLIVQNYGFFPTELNNFLLLGSVTSLKRIRLEHVSIPPSAFTSVKLEILQKITLYMCNIGQAFSTSTILVSESLPNIMEINIEYSNDLTEFPVEICLLTKLKKLSIINCHNLVSLPNEIGKLVNLEVLRLVSCIELLELPNTIGGLCNLSILDISECLEIERLPEEIGELQNLRQLLMMGCSSNCVLPSSIMNLEQLKEVVCDEETAILWKPIMLVCKNLRLKVQKEDINLNWLYNHRS</sequence>
<accession>A0A5N5M0P0</accession>
<protein>
    <submittedName>
        <fullName evidence="2">Uncharacterized protein</fullName>
    </submittedName>
</protein>
<comment type="caution">
    <text evidence="2">The sequence shown here is derived from an EMBL/GenBank/DDBJ whole genome shotgun (WGS) entry which is preliminary data.</text>
</comment>
<evidence type="ECO:0000256" key="1">
    <source>
        <dbReference type="ARBA" id="ARBA00022821"/>
    </source>
</evidence>
<dbReference type="Gene3D" id="3.80.10.10">
    <property type="entry name" value="Ribonuclease Inhibitor"/>
    <property type="match status" value="1"/>
</dbReference>
<dbReference type="GO" id="GO:0006952">
    <property type="term" value="P:defense response"/>
    <property type="evidence" value="ECO:0007669"/>
    <property type="project" value="UniProtKB-KW"/>
</dbReference>
<evidence type="ECO:0000313" key="2">
    <source>
        <dbReference type="EMBL" id="KAB5547773.1"/>
    </source>
</evidence>
<dbReference type="AlphaFoldDB" id="A0A5N5M0P0"/>
<keyword evidence="1" id="KW-0611">Plant defense</keyword>
<dbReference type="PANTHER" id="PTHR36766:SF3">
    <property type="entry name" value="RPW8 DOMAIN-CONTAINING PROTEIN"/>
    <property type="match status" value="1"/>
</dbReference>
<reference evidence="3" key="1">
    <citation type="journal article" date="2019" name="Gigascience">
        <title>De novo genome assembly of the endangered Acer yangbiense, a plant species with extremely small populations endemic to Yunnan Province, China.</title>
        <authorList>
            <person name="Yang J."/>
            <person name="Wariss H.M."/>
            <person name="Tao L."/>
            <person name="Zhang R."/>
            <person name="Yun Q."/>
            <person name="Hollingsworth P."/>
            <person name="Dao Z."/>
            <person name="Luo G."/>
            <person name="Guo H."/>
            <person name="Ma Y."/>
            <person name="Sun W."/>
        </authorList>
    </citation>
    <scope>NUCLEOTIDE SEQUENCE [LARGE SCALE GENOMIC DNA]</scope>
    <source>
        <strain evidence="3">cv. br00</strain>
    </source>
</reference>
<proteinExistence type="predicted"/>
<dbReference type="EMBL" id="VDCV01000007">
    <property type="protein sequence ID" value="KAB5547773.1"/>
    <property type="molecule type" value="Genomic_DNA"/>
</dbReference>
<name>A0A5N5M0P0_9ROSI</name>
<dbReference type="PANTHER" id="PTHR36766">
    <property type="entry name" value="PLANT BROAD-SPECTRUM MILDEW RESISTANCE PROTEIN RPW8"/>
    <property type="match status" value="1"/>
</dbReference>
<organism evidence="2 3">
    <name type="scientific">Salix brachista</name>
    <dbReference type="NCBI Taxonomy" id="2182728"/>
    <lineage>
        <taxon>Eukaryota</taxon>
        <taxon>Viridiplantae</taxon>
        <taxon>Streptophyta</taxon>
        <taxon>Embryophyta</taxon>
        <taxon>Tracheophyta</taxon>
        <taxon>Spermatophyta</taxon>
        <taxon>Magnoliopsida</taxon>
        <taxon>eudicotyledons</taxon>
        <taxon>Gunneridae</taxon>
        <taxon>Pentapetalae</taxon>
        <taxon>rosids</taxon>
        <taxon>fabids</taxon>
        <taxon>Malpighiales</taxon>
        <taxon>Salicaceae</taxon>
        <taxon>Saliceae</taxon>
        <taxon>Salix</taxon>
    </lineage>
</organism>
<gene>
    <name evidence="2" type="ORF">DKX38_011179</name>
</gene>